<organism evidence="1">
    <name type="scientific">Panstrongylus lignarius</name>
    <dbReference type="NCBI Taxonomy" id="156445"/>
    <lineage>
        <taxon>Eukaryota</taxon>
        <taxon>Metazoa</taxon>
        <taxon>Ecdysozoa</taxon>
        <taxon>Arthropoda</taxon>
        <taxon>Hexapoda</taxon>
        <taxon>Insecta</taxon>
        <taxon>Pterygota</taxon>
        <taxon>Neoptera</taxon>
        <taxon>Paraneoptera</taxon>
        <taxon>Hemiptera</taxon>
        <taxon>Heteroptera</taxon>
        <taxon>Panheteroptera</taxon>
        <taxon>Cimicomorpha</taxon>
        <taxon>Reduviidae</taxon>
        <taxon>Triatominae</taxon>
        <taxon>Panstrongylus</taxon>
    </lineage>
</organism>
<name>A0A224Y513_9HEMI</name>
<proteinExistence type="predicted"/>
<protein>
    <submittedName>
        <fullName evidence="1">Uncharacterized protein</fullName>
    </submittedName>
</protein>
<reference evidence="1" key="1">
    <citation type="journal article" date="2018" name="PLoS Negl. Trop. Dis.">
        <title>An insight into the salivary gland and fat body transcriptome of Panstrongylus lignarius (Hemiptera: Heteroptera), the main vector of Chagas disease in Peru.</title>
        <authorList>
            <person name="Nevoa J.C."/>
            <person name="Mendes M.T."/>
            <person name="da Silva M.V."/>
            <person name="Soares S.C."/>
            <person name="Oliveira C.J.F."/>
            <person name="Ribeiro J.M.C."/>
        </authorList>
    </citation>
    <scope>NUCLEOTIDE SEQUENCE</scope>
</reference>
<sequence>MTWWRYVYSWSRVMMVMCHLVMMMEMILSVLMVVIGTQFEQVCQCRKQEQQHFEQDLLGRGHSHHHGQ</sequence>
<dbReference type="EMBL" id="GFTR01000156">
    <property type="protein sequence ID" value="JAW16270.1"/>
    <property type="molecule type" value="Transcribed_RNA"/>
</dbReference>
<evidence type="ECO:0000313" key="1">
    <source>
        <dbReference type="EMBL" id="JAW16270.1"/>
    </source>
</evidence>
<accession>A0A224Y513</accession>
<dbReference type="AlphaFoldDB" id="A0A224Y513"/>